<evidence type="ECO:0000313" key="2">
    <source>
        <dbReference type="EMBL" id="APW64828.1"/>
    </source>
</evidence>
<dbReference type="AlphaFoldDB" id="A0A1P8KJT6"/>
<feature type="signal peptide" evidence="1">
    <location>
        <begin position="1"/>
        <end position="20"/>
    </location>
</feature>
<dbReference type="OrthoDB" id="5343781at2"/>
<evidence type="ECO:0008006" key="4">
    <source>
        <dbReference type="Google" id="ProtNLM"/>
    </source>
</evidence>
<dbReference type="EMBL" id="CP019070">
    <property type="protein sequence ID" value="APW64828.1"/>
    <property type="molecule type" value="Genomic_DNA"/>
</dbReference>
<evidence type="ECO:0000313" key="3">
    <source>
        <dbReference type="Proteomes" id="UP000186074"/>
    </source>
</evidence>
<accession>A0A1P8KJT6</accession>
<proteinExistence type="predicted"/>
<gene>
    <name evidence="2" type="ORF">LPB137_02680</name>
</gene>
<dbReference type="RefSeq" id="WP_076084052.1">
    <property type="nucleotide sequence ID" value="NZ_CP019070.1"/>
</dbReference>
<keyword evidence="1" id="KW-0732">Signal</keyword>
<name>A0A1P8KJT6_9BACT</name>
<dbReference type="KEGG" id="alp:LPB137_02680"/>
<reference evidence="2 3" key="1">
    <citation type="submission" date="2017-01" db="EMBL/GenBank/DDBJ databases">
        <title>Genome sequencing of Arcobacter sp. LPB0137.</title>
        <authorList>
            <person name="Lee G.-W."/>
            <person name="Yi H."/>
        </authorList>
    </citation>
    <scope>NUCLEOTIDE SEQUENCE [LARGE SCALE GENOMIC DNA]</scope>
    <source>
        <strain evidence="2 3">LPB0137</strain>
    </source>
</reference>
<organism evidence="2 3">
    <name type="scientific">Poseidonibacter parvus</name>
    <dbReference type="NCBI Taxonomy" id="1850254"/>
    <lineage>
        <taxon>Bacteria</taxon>
        <taxon>Pseudomonadati</taxon>
        <taxon>Campylobacterota</taxon>
        <taxon>Epsilonproteobacteria</taxon>
        <taxon>Campylobacterales</taxon>
        <taxon>Arcobacteraceae</taxon>
        <taxon>Poseidonibacter</taxon>
    </lineage>
</organism>
<evidence type="ECO:0000256" key="1">
    <source>
        <dbReference type="SAM" id="SignalP"/>
    </source>
</evidence>
<feature type="chain" id="PRO_5013043418" description="Copper-binding protein" evidence="1">
    <location>
        <begin position="21"/>
        <end position="139"/>
    </location>
</feature>
<keyword evidence="3" id="KW-1185">Reference proteome</keyword>
<dbReference type="STRING" id="1850254.LPB137_02680"/>
<sequence length="139" mass="15458">MKKIAMLVMMVFITAEFASAKNLKGLLHSRTTLAPINISAGEPLATEPYKLEAGKYYKLVLKSDGSREVPIVGAEFFRNIWVNQVSINDIEVRPLGIDSFEFDDEGEIELTFIPIKPGTFTLGLPTAKSDRERAIIIVE</sequence>
<protein>
    <recommendedName>
        <fullName evidence="4">Copper-binding protein</fullName>
    </recommendedName>
</protein>
<dbReference type="Proteomes" id="UP000186074">
    <property type="component" value="Chromosome"/>
</dbReference>